<evidence type="ECO:0000256" key="3">
    <source>
        <dbReference type="HAMAP-Rule" id="MF_02071"/>
    </source>
</evidence>
<evidence type="ECO:0000256" key="4">
    <source>
        <dbReference type="RuleBase" id="RU003495"/>
    </source>
</evidence>
<dbReference type="PROSITE" id="PS51257">
    <property type="entry name" value="PROKAR_LIPOPROTEIN"/>
    <property type="match status" value="1"/>
</dbReference>
<dbReference type="Pfam" id="PF03330">
    <property type="entry name" value="DPBB_1"/>
    <property type="match status" value="1"/>
</dbReference>
<protein>
    <recommendedName>
        <fullName evidence="3">Endolytic peptidoglycan transglycosylase RlpA</fullName>
        <ecNumber evidence="3">4.2.2.-</ecNumber>
    </recommendedName>
</protein>
<accession>A4JAF9</accession>
<dbReference type="SUPFAM" id="SSF50685">
    <property type="entry name" value="Barwin-like endoglucanases"/>
    <property type="match status" value="1"/>
</dbReference>
<dbReference type="InterPro" id="IPR009009">
    <property type="entry name" value="RlpA-like_DPBB"/>
</dbReference>
<dbReference type="HOGENOM" id="CLU_042923_6_0_4"/>
<dbReference type="GO" id="GO:0008932">
    <property type="term" value="F:lytic endotransglycosylase activity"/>
    <property type="evidence" value="ECO:0007669"/>
    <property type="project" value="UniProtKB-UniRule"/>
</dbReference>
<comment type="function">
    <text evidence="3">Lytic transglycosylase with a strong preference for naked glycan strands that lack stem peptides.</text>
</comment>
<dbReference type="InterPro" id="IPR034718">
    <property type="entry name" value="RlpA"/>
</dbReference>
<dbReference type="Gene3D" id="2.40.40.10">
    <property type="entry name" value="RlpA-like domain"/>
    <property type="match status" value="1"/>
</dbReference>
<name>A4JAF9_BURVG</name>
<keyword evidence="3" id="KW-0564">Palmitate</keyword>
<comment type="similarity">
    <text evidence="3 4">Belongs to the RlpA family.</text>
</comment>
<dbReference type="Proteomes" id="UP000002287">
    <property type="component" value="Chromosome 1"/>
</dbReference>
<keyword evidence="3 6" id="KW-0449">Lipoprotein</keyword>
<reference evidence="7" key="1">
    <citation type="submission" date="2007-03" db="EMBL/GenBank/DDBJ databases">
        <title>Complete sequence of chromosome 1 of Burkholderia vietnamiensis G4.</title>
        <authorList>
            <consortium name="US DOE Joint Genome Institute"/>
            <person name="Copeland A."/>
            <person name="Lucas S."/>
            <person name="Lapidus A."/>
            <person name="Barry K."/>
            <person name="Detter J.C."/>
            <person name="Glavina del Rio T."/>
            <person name="Hammon N."/>
            <person name="Israni S."/>
            <person name="Dalin E."/>
            <person name="Tice H."/>
            <person name="Pitluck S."/>
            <person name="Chain P."/>
            <person name="Malfatti S."/>
            <person name="Shin M."/>
            <person name="Vergez L."/>
            <person name="Schmutz J."/>
            <person name="Larimer F."/>
            <person name="Land M."/>
            <person name="Hauser L."/>
            <person name="Kyrpides N."/>
            <person name="Tiedje J."/>
            <person name="Richardson P."/>
        </authorList>
    </citation>
    <scope>NUCLEOTIDE SEQUENCE [LARGE SCALE GENOMIC DNA]</scope>
    <source>
        <strain evidence="7">G4 / LMG 22486</strain>
    </source>
</reference>
<evidence type="ECO:0000313" key="6">
    <source>
        <dbReference type="EMBL" id="ABO53262.1"/>
    </source>
</evidence>
<dbReference type="GO" id="GO:0000270">
    <property type="term" value="P:peptidoglycan metabolic process"/>
    <property type="evidence" value="ECO:0007669"/>
    <property type="project" value="UniProtKB-UniRule"/>
</dbReference>
<dbReference type="EMBL" id="CP000614">
    <property type="protein sequence ID" value="ABO53262.1"/>
    <property type="molecule type" value="Genomic_DNA"/>
</dbReference>
<evidence type="ECO:0000256" key="2">
    <source>
        <dbReference type="ARBA" id="ARBA00023316"/>
    </source>
</evidence>
<gene>
    <name evidence="3" type="primary">rlpA</name>
    <name evidence="6" type="ordered locus">Bcep1808_0246</name>
</gene>
<dbReference type="GO" id="GO:0071555">
    <property type="term" value="P:cell wall organization"/>
    <property type="evidence" value="ECO:0007669"/>
    <property type="project" value="UniProtKB-KW"/>
</dbReference>
<dbReference type="HAMAP" id="MF_02071">
    <property type="entry name" value="RlpA"/>
    <property type="match status" value="1"/>
</dbReference>
<dbReference type="NCBIfam" id="TIGR00413">
    <property type="entry name" value="rlpA"/>
    <property type="match status" value="1"/>
</dbReference>
<dbReference type="InterPro" id="IPR036908">
    <property type="entry name" value="RlpA-like_sf"/>
</dbReference>
<dbReference type="CDD" id="cd22268">
    <property type="entry name" value="DPBB_RlpA-like"/>
    <property type="match status" value="1"/>
</dbReference>
<dbReference type="PANTHER" id="PTHR34183:SF1">
    <property type="entry name" value="ENDOLYTIC PEPTIDOGLYCAN TRANSGLYCOSYLASE RLPA"/>
    <property type="match status" value="1"/>
</dbReference>
<proteinExistence type="inferred from homology"/>
<sequence>MRPEPEGDTSMNFRFPTRFGTIALFFALTGCAVPSSQTTGSANQKGAVNKTAAAAKADDDKQQLNFDSALASMPAADSKDAKKASLADAEPIDGADVSEFRQTGRASWYGRDFHGRRTANGERFNMNALTAAHRTLPLSSYIKVTNASTGKWVVVKVNDRGPFKRGRVLDLSYAAAKMIGLVHAGTGRVKIEGLSPQEAREARDEMFASLSSK</sequence>
<dbReference type="eggNOG" id="COG0797">
    <property type="taxonomic scope" value="Bacteria"/>
</dbReference>
<dbReference type="KEGG" id="bvi:Bcep1808_0246"/>
<keyword evidence="2 3" id="KW-0961">Cell wall biogenesis/degradation</keyword>
<keyword evidence="3" id="KW-1003">Cell membrane</keyword>
<dbReference type="GO" id="GO:0005886">
    <property type="term" value="C:plasma membrane"/>
    <property type="evidence" value="ECO:0007669"/>
    <property type="project" value="UniProtKB-SubCell"/>
</dbReference>
<keyword evidence="1 3" id="KW-0456">Lyase</keyword>
<evidence type="ECO:0000259" key="5">
    <source>
        <dbReference type="Pfam" id="PF03330"/>
    </source>
</evidence>
<feature type="domain" description="RlpA-like protein double-psi beta-barrel" evidence="5">
    <location>
        <begin position="102"/>
        <end position="191"/>
    </location>
</feature>
<keyword evidence="3" id="KW-0472">Membrane</keyword>
<evidence type="ECO:0000256" key="1">
    <source>
        <dbReference type="ARBA" id="ARBA00023239"/>
    </source>
</evidence>
<dbReference type="PANTHER" id="PTHR34183">
    <property type="entry name" value="ENDOLYTIC PEPTIDOGLYCAN TRANSGLYCOSYLASE RLPA"/>
    <property type="match status" value="1"/>
</dbReference>
<dbReference type="AlphaFoldDB" id="A4JAF9"/>
<dbReference type="EC" id="4.2.2.-" evidence="3"/>
<organism evidence="6 7">
    <name type="scientific">Burkholderia vietnamiensis (strain G4 / LMG 22486)</name>
    <name type="common">Burkholderia cepacia (strain R1808)</name>
    <dbReference type="NCBI Taxonomy" id="269482"/>
    <lineage>
        <taxon>Bacteria</taxon>
        <taxon>Pseudomonadati</taxon>
        <taxon>Pseudomonadota</taxon>
        <taxon>Betaproteobacteria</taxon>
        <taxon>Burkholderiales</taxon>
        <taxon>Burkholderiaceae</taxon>
        <taxon>Burkholderia</taxon>
        <taxon>Burkholderia cepacia complex</taxon>
    </lineage>
</organism>
<evidence type="ECO:0000313" key="7">
    <source>
        <dbReference type="Proteomes" id="UP000002287"/>
    </source>
</evidence>
<comment type="subcellular location">
    <subcellularLocation>
        <location evidence="3">Cell membrane</location>
        <topology evidence="3">Lipid-anchor</topology>
    </subcellularLocation>
</comment>
<dbReference type="InterPro" id="IPR012997">
    <property type="entry name" value="RplA"/>
</dbReference>